<reference evidence="1 2" key="1">
    <citation type="submission" date="2017-06" db="EMBL/GenBank/DDBJ databases">
        <authorList>
            <person name="Kim H.J."/>
            <person name="Triplett B.A."/>
        </authorList>
    </citation>
    <scope>NUCLEOTIDE SEQUENCE [LARGE SCALE GENOMIC DNA]</scope>
    <source>
        <strain evidence="1 2">DSM 25597</strain>
    </source>
</reference>
<dbReference type="Proteomes" id="UP000198379">
    <property type="component" value="Unassembled WGS sequence"/>
</dbReference>
<protein>
    <submittedName>
        <fullName evidence="1">Uncharacterized protein</fullName>
    </submittedName>
</protein>
<evidence type="ECO:0000313" key="1">
    <source>
        <dbReference type="EMBL" id="SNR47184.1"/>
    </source>
</evidence>
<name>A0A238WLT3_9FLAO</name>
<evidence type="ECO:0000313" key="2">
    <source>
        <dbReference type="Proteomes" id="UP000198379"/>
    </source>
</evidence>
<dbReference type="AlphaFoldDB" id="A0A238WLT3"/>
<keyword evidence="2" id="KW-1185">Reference proteome</keyword>
<dbReference type="RefSeq" id="WP_089370476.1">
    <property type="nucleotide sequence ID" value="NZ_BMEP01000003.1"/>
</dbReference>
<dbReference type="EMBL" id="FZNY01000001">
    <property type="protein sequence ID" value="SNR47184.1"/>
    <property type="molecule type" value="Genomic_DNA"/>
</dbReference>
<gene>
    <name evidence="1" type="ORF">SAMN06265376_1011187</name>
</gene>
<sequence length="345" mass="40149">MKKYSSKADVALIDPALNTKSNNQYLIYPPANKTSHFIKITRIKNQDKRAAAMKKAVRMYNVFENSLEIRSALPSLYDFSLWLAAHKEDFSYHSIKRNIKQTTLLSEAQEIFLWENLIYQIVEKQSLVVKEALIRLLVTNEFLKTFIDFSQQNDTYHEDVLFTEEQYQKFTMIANATVVITKELLDAEINVSEIGIKDQKQQLFIEKCILLQNKIEMYKEVFVELKKINTLHDKEYDQGFSKALQQQTKTITLVADKVLSTKETIIDVYTGDEIDEQVKIPSFSFEVKKPLQLQSILHKVKEASKVVIEKELIPVCKTLLEGLHLLRQTILYYQRCMDIFSSKAL</sequence>
<organism evidence="1 2">
    <name type="scientific">Dokdonia pacifica</name>
    <dbReference type="NCBI Taxonomy" id="1627892"/>
    <lineage>
        <taxon>Bacteria</taxon>
        <taxon>Pseudomonadati</taxon>
        <taxon>Bacteroidota</taxon>
        <taxon>Flavobacteriia</taxon>
        <taxon>Flavobacteriales</taxon>
        <taxon>Flavobacteriaceae</taxon>
        <taxon>Dokdonia</taxon>
    </lineage>
</organism>
<accession>A0A238WLT3</accession>
<proteinExistence type="predicted"/>